<evidence type="ECO:0000313" key="5">
    <source>
        <dbReference type="EMBL" id="TXD70530.1"/>
    </source>
</evidence>
<dbReference type="Gene3D" id="2.40.50.100">
    <property type="match status" value="1"/>
</dbReference>
<dbReference type="Proteomes" id="UP000321945">
    <property type="component" value="Unassembled WGS sequence"/>
</dbReference>
<keyword evidence="6" id="KW-1185">Reference proteome</keyword>
<feature type="coiled-coil region" evidence="2">
    <location>
        <begin position="33"/>
        <end position="67"/>
    </location>
</feature>
<dbReference type="Gene3D" id="2.40.420.20">
    <property type="match status" value="1"/>
</dbReference>
<feature type="domain" description="CusB-like beta-barrel" evidence="4">
    <location>
        <begin position="232"/>
        <end position="304"/>
    </location>
</feature>
<evidence type="ECO:0000259" key="4">
    <source>
        <dbReference type="Pfam" id="PF25954"/>
    </source>
</evidence>
<protein>
    <submittedName>
        <fullName evidence="5">Efflux RND transporter periplasmic adaptor subunit</fullName>
    </submittedName>
</protein>
<evidence type="ECO:0000313" key="6">
    <source>
        <dbReference type="Proteomes" id="UP000321945"/>
    </source>
</evidence>
<sequence>MKKSILLLITIITLVSCGGDTKSVDAIMDSGDLVAVKAKRTELNKQQRELKTDIDRLNEYIDTHEKKERPALITAEVIKDSIFKHYVEVQGNVETDQNVVLNAEFSGVLTTVYVKEGQNVSKGQRLAKIDDGGLSSQVAQQEAQLALAKTTFERQERLWDQKIGSEIQFLQAKTNYEAAKNITNQLRSQLGKTIITAPFSGVVDEIISDPGQVVVPGQTPIIRLVNLSNMYVKASIPETYLRNIKKGTQVKVTLASINEEFKGTVRQVSNYINPNNRSFDIQVEIPNTDGLVKPNLIATVKVNDYSAENAITVPENILQENAAGETIAYLYKPVNDSVGVAKRVLLETGLSYENHTEVKSGLKKGDTIIKEGAKTLRDGQKVTIKKLRN</sequence>
<dbReference type="PANTHER" id="PTHR30469">
    <property type="entry name" value="MULTIDRUG RESISTANCE PROTEIN MDTA"/>
    <property type="match status" value="1"/>
</dbReference>
<proteinExistence type="inferred from homology"/>
<dbReference type="NCBIfam" id="TIGR01730">
    <property type="entry name" value="RND_mfp"/>
    <property type="match status" value="1"/>
</dbReference>
<comment type="caution">
    <text evidence="5">The sequence shown here is derived from an EMBL/GenBank/DDBJ whole genome shotgun (WGS) entry which is preliminary data.</text>
</comment>
<dbReference type="FunFam" id="2.40.30.170:FF:000010">
    <property type="entry name" value="Efflux RND transporter periplasmic adaptor subunit"/>
    <property type="match status" value="1"/>
</dbReference>
<evidence type="ECO:0000256" key="2">
    <source>
        <dbReference type="SAM" id="Coils"/>
    </source>
</evidence>
<dbReference type="GO" id="GO:1990281">
    <property type="term" value="C:efflux pump complex"/>
    <property type="evidence" value="ECO:0007669"/>
    <property type="project" value="TreeGrafter"/>
</dbReference>
<dbReference type="Pfam" id="PF25893">
    <property type="entry name" value="HH_CzcB"/>
    <property type="match status" value="1"/>
</dbReference>
<name>A0A5C6YSX7_9FLAO</name>
<reference evidence="5 6" key="1">
    <citation type="submission" date="2019-08" db="EMBL/GenBank/DDBJ databases">
        <title>Genome of Aequorivita lipolytica Y10-2 (type strain).</title>
        <authorList>
            <person name="Bowman J.P."/>
        </authorList>
    </citation>
    <scope>NUCLEOTIDE SEQUENCE [LARGE SCALE GENOMIC DNA]</scope>
    <source>
        <strain evidence="5 6">Y10-2</strain>
    </source>
</reference>
<dbReference type="EMBL" id="VORU01000001">
    <property type="protein sequence ID" value="TXD70530.1"/>
    <property type="molecule type" value="Genomic_DNA"/>
</dbReference>
<accession>A0A5C6YSX7</accession>
<feature type="domain" description="CzcB-like alpha-helical hairpin" evidence="3">
    <location>
        <begin position="134"/>
        <end position="190"/>
    </location>
</feature>
<dbReference type="GO" id="GO:0015562">
    <property type="term" value="F:efflux transmembrane transporter activity"/>
    <property type="evidence" value="ECO:0007669"/>
    <property type="project" value="TreeGrafter"/>
</dbReference>
<dbReference type="InterPro" id="IPR006143">
    <property type="entry name" value="RND_pump_MFP"/>
</dbReference>
<dbReference type="Gene3D" id="2.40.30.170">
    <property type="match status" value="1"/>
</dbReference>
<gene>
    <name evidence="5" type="ORF">ESV24_00075</name>
</gene>
<comment type="similarity">
    <text evidence="1">Belongs to the membrane fusion protein (MFP) (TC 8.A.1) family.</text>
</comment>
<keyword evidence="2" id="KW-0175">Coiled coil</keyword>
<dbReference type="AlphaFoldDB" id="A0A5C6YSX7"/>
<dbReference type="Gene3D" id="1.10.287.470">
    <property type="entry name" value="Helix hairpin bin"/>
    <property type="match status" value="1"/>
</dbReference>
<dbReference type="InterPro" id="IPR058648">
    <property type="entry name" value="HH_CzcB-like"/>
</dbReference>
<dbReference type="InterPro" id="IPR058792">
    <property type="entry name" value="Beta-barrel_RND_2"/>
</dbReference>
<evidence type="ECO:0000259" key="3">
    <source>
        <dbReference type="Pfam" id="PF25893"/>
    </source>
</evidence>
<dbReference type="PANTHER" id="PTHR30469:SF15">
    <property type="entry name" value="HLYD FAMILY OF SECRETION PROTEINS"/>
    <property type="match status" value="1"/>
</dbReference>
<dbReference type="Pfam" id="PF25954">
    <property type="entry name" value="Beta-barrel_RND_2"/>
    <property type="match status" value="1"/>
</dbReference>
<evidence type="ECO:0000256" key="1">
    <source>
        <dbReference type="ARBA" id="ARBA00009477"/>
    </source>
</evidence>
<dbReference type="OrthoDB" id="9806939at2"/>
<dbReference type="PROSITE" id="PS51257">
    <property type="entry name" value="PROKAR_LIPOPROTEIN"/>
    <property type="match status" value="1"/>
</dbReference>
<dbReference type="SUPFAM" id="SSF111369">
    <property type="entry name" value="HlyD-like secretion proteins"/>
    <property type="match status" value="1"/>
</dbReference>
<dbReference type="RefSeq" id="WP_111813239.1">
    <property type="nucleotide sequence ID" value="NZ_CBCRZQ010000001.1"/>
</dbReference>
<organism evidence="5 6">
    <name type="scientific">Aequorivita lipolytica</name>
    <dbReference type="NCBI Taxonomy" id="153267"/>
    <lineage>
        <taxon>Bacteria</taxon>
        <taxon>Pseudomonadati</taxon>
        <taxon>Bacteroidota</taxon>
        <taxon>Flavobacteriia</taxon>
        <taxon>Flavobacteriales</taxon>
        <taxon>Flavobacteriaceae</taxon>
        <taxon>Aequorivita</taxon>
    </lineage>
</organism>